<dbReference type="GO" id="GO:0010468">
    <property type="term" value="P:regulation of gene expression"/>
    <property type="evidence" value="ECO:0007669"/>
    <property type="project" value="UniProtKB-ARBA"/>
</dbReference>
<feature type="domain" description="STAR protein homodimerisation region" evidence="3">
    <location>
        <begin position="267"/>
        <end position="312"/>
    </location>
</feature>
<keyword evidence="2" id="KW-0812">Transmembrane</keyword>
<evidence type="ECO:0000256" key="1">
    <source>
        <dbReference type="ARBA" id="ARBA00022884"/>
    </source>
</evidence>
<dbReference type="GO" id="GO:1903311">
    <property type="term" value="P:regulation of mRNA metabolic process"/>
    <property type="evidence" value="ECO:0007669"/>
    <property type="project" value="UniProtKB-ARBA"/>
</dbReference>
<protein>
    <submittedName>
        <fullName evidence="5">STAR_dimer domain-containing protein</fullName>
    </submittedName>
</protein>
<dbReference type="Gene3D" id="1.20.5.4010">
    <property type="match status" value="1"/>
</dbReference>
<dbReference type="GO" id="GO:0003723">
    <property type="term" value="F:RNA binding"/>
    <property type="evidence" value="ECO:0007669"/>
    <property type="project" value="UniProtKB-KW"/>
</dbReference>
<reference evidence="5" key="1">
    <citation type="submission" date="2016-11" db="UniProtKB">
        <authorList>
            <consortium name="WormBaseParasite"/>
        </authorList>
    </citation>
    <scope>IDENTIFICATION</scope>
</reference>
<dbReference type="WBParaSite" id="Hba_13531">
    <property type="protein sequence ID" value="Hba_13531"/>
    <property type="gene ID" value="Hba_13531"/>
</dbReference>
<evidence type="ECO:0000259" key="3">
    <source>
        <dbReference type="Pfam" id="PF16544"/>
    </source>
</evidence>
<dbReference type="SUPFAM" id="SSF54928">
    <property type="entry name" value="RNA-binding domain, RBD"/>
    <property type="match status" value="1"/>
</dbReference>
<dbReference type="AlphaFoldDB" id="A0A1I7X7D3"/>
<name>A0A1I7X7D3_HETBA</name>
<keyword evidence="2" id="KW-0472">Membrane</keyword>
<organism evidence="4 5">
    <name type="scientific">Heterorhabditis bacteriophora</name>
    <name type="common">Entomopathogenic nematode worm</name>
    <dbReference type="NCBI Taxonomy" id="37862"/>
    <lineage>
        <taxon>Eukaryota</taxon>
        <taxon>Metazoa</taxon>
        <taxon>Ecdysozoa</taxon>
        <taxon>Nematoda</taxon>
        <taxon>Chromadorea</taxon>
        <taxon>Rhabditida</taxon>
        <taxon>Rhabditina</taxon>
        <taxon>Rhabditomorpha</taxon>
        <taxon>Strongyloidea</taxon>
        <taxon>Heterorhabditidae</taxon>
        <taxon>Heterorhabditis</taxon>
    </lineage>
</organism>
<dbReference type="GO" id="GO:0005737">
    <property type="term" value="C:cytoplasm"/>
    <property type="evidence" value="ECO:0007669"/>
    <property type="project" value="UniProtKB-ARBA"/>
</dbReference>
<keyword evidence="2" id="KW-1133">Transmembrane helix</keyword>
<keyword evidence="4" id="KW-1185">Reference proteome</keyword>
<evidence type="ECO:0000256" key="2">
    <source>
        <dbReference type="SAM" id="Phobius"/>
    </source>
</evidence>
<dbReference type="Pfam" id="PF16544">
    <property type="entry name" value="STAR_dimer"/>
    <property type="match status" value="1"/>
</dbReference>
<accession>A0A1I7X7D3</accession>
<dbReference type="InterPro" id="IPR035979">
    <property type="entry name" value="RBD_domain_sf"/>
</dbReference>
<feature type="transmembrane region" description="Helical" evidence="2">
    <location>
        <begin position="344"/>
        <end position="366"/>
    </location>
</feature>
<dbReference type="FunFam" id="1.20.5.4010:FF:000002">
    <property type="entry name" value="Held out wings, isoform D"/>
    <property type="match status" value="1"/>
</dbReference>
<dbReference type="InterPro" id="IPR032377">
    <property type="entry name" value="STAR_dimer"/>
</dbReference>
<evidence type="ECO:0000313" key="4">
    <source>
        <dbReference type="Proteomes" id="UP000095283"/>
    </source>
</evidence>
<keyword evidence="1" id="KW-0694">RNA-binding</keyword>
<sequence>MHFLIIKLFQWELFHVFRKFGIVHNVKIPMNQVSGHGKYGFVVMVNLNGADNVRNELKNGRLKVNEKVTLLVSNVRCGGEQNTPRVAEKSPLSNSNNCNRQAVIQMQFVNKTFIQVKISFSNLLDLIPCNTILTSLFTRVSFYNLKYNMETNKLGVYLVVHQSLCINCGRYKLLCSHIGLLEYFIKKICLQVTGCSRVRYTNRDRPIRLLEGTTRRLDRMIACVYRNLLFYFEIKVFGFLLLHVHSFSGSPSFVSGSPDGASHMDCSMEYLADLVKEKKQLEMFPQAFQHVDRLLEDEISRVRVALFQTDFVTDDVDLPEPIGEVVTITEKVYVPKREFPDTIIFSYIFSITSLIKRLILVVVMFLDFIQNF</sequence>
<evidence type="ECO:0000313" key="5">
    <source>
        <dbReference type="WBParaSite" id="Hba_13531"/>
    </source>
</evidence>
<dbReference type="Proteomes" id="UP000095283">
    <property type="component" value="Unplaced"/>
</dbReference>
<proteinExistence type="predicted"/>